<feature type="compositionally biased region" description="Gly residues" evidence="1">
    <location>
        <begin position="99"/>
        <end position="108"/>
    </location>
</feature>
<sequence>MDAFSNLVLALVFVIVILAMSLGMFSGLMAKMAIQRALIEQRLDESKTVPGSPAAGQDGGVSAGGKGLAAQAGTQPADPGRGGRSETVDAADTVDAAGGADGAGGTDGPAGPDGPNGADGSGGAKAQASQSVQWAPGPIGNDLPLAQAEGADGDAPGMPPPVMPAAVRAAPASGVGAASASGVDAGAGAAVGAGEGVARDETTRGRDERAAASAGTSAQAREHATLRRENDALRQELAVLRKKQAALAQRAAGAAPGSGSVAAGGNAEGGNALGASAAGGNAAGGNAAGNAEAGGGHPKSADKFGPTMPEDDHSFRQRIEDDLQRTLKEFEARRDSGVSIDVVIYVPNYALTENKRTALFYLISIKDYLMKRKVAPGQIRMHMAPASAGQKDMTVSMSVEP</sequence>
<organism evidence="2 3">
    <name type="scientific">Alcaligenes xylosoxydans xylosoxydans</name>
    <name type="common">Achromobacter xylosoxidans</name>
    <dbReference type="NCBI Taxonomy" id="85698"/>
    <lineage>
        <taxon>Bacteria</taxon>
        <taxon>Pseudomonadati</taxon>
        <taxon>Pseudomonadota</taxon>
        <taxon>Betaproteobacteria</taxon>
        <taxon>Burkholderiales</taxon>
        <taxon>Alcaligenaceae</taxon>
        <taxon>Achromobacter</taxon>
    </lineage>
</organism>
<feature type="compositionally biased region" description="Gly residues" evidence="1">
    <location>
        <begin position="57"/>
        <end position="67"/>
    </location>
</feature>
<feature type="compositionally biased region" description="Basic and acidic residues" evidence="1">
    <location>
        <begin position="197"/>
        <end position="210"/>
    </location>
</feature>
<evidence type="ECO:0000313" key="3">
    <source>
        <dbReference type="Proteomes" id="UP000060602"/>
    </source>
</evidence>
<feature type="region of interest" description="Disordered" evidence="1">
    <location>
        <begin position="45"/>
        <end position="164"/>
    </location>
</feature>
<dbReference type="Proteomes" id="UP000060602">
    <property type="component" value="Chromosome"/>
</dbReference>
<feature type="compositionally biased region" description="Low complexity" evidence="1">
    <location>
        <begin position="88"/>
        <end position="98"/>
    </location>
</feature>
<evidence type="ECO:0000256" key="1">
    <source>
        <dbReference type="SAM" id="MobiDB-lite"/>
    </source>
</evidence>
<dbReference type="AlphaFoldDB" id="A0A2L0PTV5"/>
<protein>
    <submittedName>
        <fullName evidence="2">Uncharacterized protein</fullName>
    </submittedName>
</protein>
<name>A0A2L0PTV5_ALCXX</name>
<reference evidence="3" key="1">
    <citation type="submission" date="2015-12" db="EMBL/GenBank/DDBJ databases">
        <title>FDA dAtabase for Regulatory Grade micrObial Sequences (FDA-ARGOS): Supporting development and validation of Infectious Disease Dx tests.</title>
        <authorList>
            <person name="Case J."/>
            <person name="Tallon L."/>
            <person name="Sadzewicz L."/>
            <person name="Sengamalay N."/>
            <person name="Ott S."/>
            <person name="Godinez A."/>
            <person name="Nagaraj S."/>
            <person name="Nadendla S."/>
            <person name="Sichtig H."/>
        </authorList>
    </citation>
    <scope>NUCLEOTIDE SEQUENCE [LARGE SCALE GENOMIC DNA]</scope>
    <source>
        <strain evidence="3">FDAARGOS_147</strain>
    </source>
</reference>
<feature type="region of interest" description="Disordered" evidence="1">
    <location>
        <begin position="289"/>
        <end position="313"/>
    </location>
</feature>
<dbReference type="EMBL" id="CP014060">
    <property type="protein sequence ID" value="AUZ18103.1"/>
    <property type="molecule type" value="Genomic_DNA"/>
</dbReference>
<feature type="region of interest" description="Disordered" evidence="1">
    <location>
        <begin position="187"/>
        <end position="226"/>
    </location>
</feature>
<gene>
    <name evidence="2" type="ORF">AL504_31540</name>
</gene>
<proteinExistence type="predicted"/>
<evidence type="ECO:0000313" key="2">
    <source>
        <dbReference type="EMBL" id="AUZ18103.1"/>
    </source>
</evidence>
<accession>A0A2L0PTV5</accession>